<keyword evidence="5 7" id="KW-0520">NAD</keyword>
<dbReference type="GO" id="GO:0003979">
    <property type="term" value="F:UDP-glucose 6-dehydrogenase activity"/>
    <property type="evidence" value="ECO:0007669"/>
    <property type="project" value="UniProtKB-EC"/>
</dbReference>
<dbReference type="SUPFAM" id="SSF48179">
    <property type="entry name" value="6-phosphogluconate dehydrogenase C-terminal domain-like"/>
    <property type="match status" value="1"/>
</dbReference>
<feature type="binding site" evidence="9">
    <location>
        <position position="319"/>
    </location>
    <ligand>
        <name>substrate</name>
    </ligand>
</feature>
<dbReference type="OrthoDB" id="9803238at2"/>
<evidence type="ECO:0000256" key="6">
    <source>
        <dbReference type="ARBA" id="ARBA00047473"/>
    </source>
</evidence>
<proteinExistence type="inferred from homology"/>
<dbReference type="SUPFAM" id="SSF51735">
    <property type="entry name" value="NAD(P)-binding Rossmann-fold domains"/>
    <property type="match status" value="1"/>
</dbReference>
<evidence type="ECO:0000256" key="4">
    <source>
        <dbReference type="ARBA" id="ARBA00023002"/>
    </source>
</evidence>
<feature type="binding site" evidence="10">
    <location>
        <position position="122"/>
    </location>
    <ligand>
        <name>NAD(+)</name>
        <dbReference type="ChEBI" id="CHEBI:57540"/>
    </ligand>
</feature>
<feature type="binding site" evidence="9">
    <location>
        <begin position="248"/>
        <end position="252"/>
    </location>
    <ligand>
        <name>substrate</name>
    </ligand>
</feature>
<feature type="binding site" evidence="10">
    <location>
        <position position="87"/>
    </location>
    <ligand>
        <name>NAD(+)</name>
        <dbReference type="ChEBI" id="CHEBI:57540"/>
    </ligand>
</feature>
<feature type="active site" description="Nucleophile" evidence="8">
    <location>
        <position position="259"/>
    </location>
</feature>
<dbReference type="PANTHER" id="PTHR43750:SF3">
    <property type="entry name" value="UDP-GLUCOSE 6-DEHYDROGENASE TUAD"/>
    <property type="match status" value="1"/>
</dbReference>
<feature type="binding site" evidence="9">
    <location>
        <position position="203"/>
    </location>
    <ligand>
        <name>substrate</name>
    </ligand>
</feature>
<dbReference type="InterPro" id="IPR014027">
    <property type="entry name" value="UDP-Glc/GDP-Man_DH_C"/>
</dbReference>
<dbReference type="AlphaFoldDB" id="A0A226BW16"/>
<reference evidence="12 13" key="1">
    <citation type="submission" date="2017-06" db="EMBL/GenBank/DDBJ databases">
        <title>Draft Genome Sequence of Natranaerobius trueperi halophilic, alkalithermophilic bacteria from soda lakes.</title>
        <authorList>
            <person name="Zhao B."/>
        </authorList>
    </citation>
    <scope>NUCLEOTIDE SEQUENCE [LARGE SCALE GENOMIC DNA]</scope>
    <source>
        <strain evidence="12 13">DSM 18760</strain>
    </source>
</reference>
<dbReference type="PIRSF" id="PIRSF500134">
    <property type="entry name" value="UDPglc_DH_bac"/>
    <property type="match status" value="1"/>
</dbReference>
<feature type="domain" description="UDP-glucose/GDP-mannose dehydrogenase C-terminal" evidence="11">
    <location>
        <begin position="312"/>
        <end position="414"/>
    </location>
</feature>
<sequence length="431" mass="47725">MYNISVIGTGYVGLSTGVCLSDMGNNVTCVDIDEEKINKLNNGQVPIYEPGMEELIEKNTNANRLSFTTDLKKAVKDTEIIFMAVGTPSNEDGSADLSQVREAAKTIAEVMDDYKIVITKSTVPVGTNQMIEGIIAENTDQDYSVVSSPEFLREGSAVYDTMNPDRIVIGYRDEKAGETIRDLYKDFDTDFVMTTIESAEMIKYASNAFLATKISFINEMANICERVGARVEEVAKGMGLDHRISDKFLNAGIGYGGSCFPKDTKALINTATEVDYDLKTVKAAVHVNEYQKLTVVDKLQGHLYDLKNKNIGILGLSFKPNTDDMREAPSLKIIPKLLEGGANVKAYDPVAMENAREELPSDVEYCSVSKEVTEEADAVVLLTEWDEFFELNWKEISQKVNNKLVIDGRNLLNEDHLKDLGFKYISVGRGS</sequence>
<feature type="binding site" evidence="9">
    <location>
        <position position="256"/>
    </location>
    <ligand>
        <name>substrate</name>
    </ligand>
</feature>
<feature type="binding site" evidence="10">
    <location>
        <position position="36"/>
    </location>
    <ligand>
        <name>NAD(+)</name>
        <dbReference type="ChEBI" id="CHEBI:57540"/>
    </ligand>
</feature>
<accession>A0A226BW16</accession>
<evidence type="ECO:0000256" key="8">
    <source>
        <dbReference type="PIRSR" id="PIRSR500134-1"/>
    </source>
</evidence>
<dbReference type="Gene3D" id="3.40.50.720">
    <property type="entry name" value="NAD(P)-binding Rossmann-like Domain"/>
    <property type="match status" value="2"/>
</dbReference>
<evidence type="ECO:0000256" key="2">
    <source>
        <dbReference type="ARBA" id="ARBA00006601"/>
    </source>
</evidence>
<evidence type="ECO:0000256" key="7">
    <source>
        <dbReference type="PIRNR" id="PIRNR000124"/>
    </source>
</evidence>
<organism evidence="12 13">
    <name type="scientific">Natranaerobius trueperi</name>
    <dbReference type="NCBI Taxonomy" id="759412"/>
    <lineage>
        <taxon>Bacteria</taxon>
        <taxon>Bacillati</taxon>
        <taxon>Bacillota</taxon>
        <taxon>Clostridia</taxon>
        <taxon>Natranaerobiales</taxon>
        <taxon>Natranaerobiaceae</taxon>
        <taxon>Natranaerobius</taxon>
    </lineage>
</organism>
<dbReference type="InterPro" id="IPR028357">
    <property type="entry name" value="UDPglc_DH_bac"/>
</dbReference>
<comment type="catalytic activity">
    <reaction evidence="6 7">
        <text>UDP-alpha-D-glucose + 2 NAD(+) + H2O = UDP-alpha-D-glucuronate + 2 NADH + 3 H(+)</text>
        <dbReference type="Rhea" id="RHEA:23596"/>
        <dbReference type="ChEBI" id="CHEBI:15377"/>
        <dbReference type="ChEBI" id="CHEBI:15378"/>
        <dbReference type="ChEBI" id="CHEBI:57540"/>
        <dbReference type="ChEBI" id="CHEBI:57945"/>
        <dbReference type="ChEBI" id="CHEBI:58052"/>
        <dbReference type="ChEBI" id="CHEBI:58885"/>
        <dbReference type="EC" id="1.1.1.22"/>
    </reaction>
</comment>
<dbReference type="Proteomes" id="UP000214588">
    <property type="component" value="Unassembled WGS sequence"/>
</dbReference>
<evidence type="ECO:0000313" key="13">
    <source>
        <dbReference type="Proteomes" id="UP000214588"/>
    </source>
</evidence>
<feature type="binding site" evidence="10">
    <location>
        <position position="326"/>
    </location>
    <ligand>
        <name>NAD(+)</name>
        <dbReference type="ChEBI" id="CHEBI:57540"/>
    </ligand>
</feature>
<evidence type="ECO:0000256" key="3">
    <source>
        <dbReference type="ARBA" id="ARBA00012954"/>
    </source>
</evidence>
<comment type="caution">
    <text evidence="12">The sequence shown here is derived from an EMBL/GenBank/DDBJ whole genome shotgun (WGS) entry which is preliminary data.</text>
</comment>
<dbReference type="InterPro" id="IPR036220">
    <property type="entry name" value="UDP-Glc/GDP-Man_DH_C_sf"/>
</dbReference>
<feature type="binding site" evidence="10">
    <location>
        <position position="262"/>
    </location>
    <ligand>
        <name>NAD(+)</name>
        <dbReference type="ChEBI" id="CHEBI:57540"/>
    </ligand>
</feature>
<keyword evidence="4 7" id="KW-0560">Oxidoreductase</keyword>
<dbReference type="GO" id="GO:0051287">
    <property type="term" value="F:NAD binding"/>
    <property type="evidence" value="ECO:0007669"/>
    <property type="project" value="InterPro"/>
</dbReference>
<dbReference type="RefSeq" id="WP_089024064.1">
    <property type="nucleotide sequence ID" value="NZ_NIQC01000023.1"/>
</dbReference>
<protein>
    <recommendedName>
        <fullName evidence="3 7">UDP-glucose 6-dehydrogenase</fullName>
        <ecNumber evidence="3 7">1.1.1.22</ecNumber>
    </recommendedName>
</protein>
<evidence type="ECO:0000256" key="1">
    <source>
        <dbReference type="ARBA" id="ARBA00004701"/>
    </source>
</evidence>
<dbReference type="InterPro" id="IPR008927">
    <property type="entry name" value="6-PGluconate_DH-like_C_sf"/>
</dbReference>
<name>A0A226BW16_9FIRM</name>
<evidence type="ECO:0000256" key="10">
    <source>
        <dbReference type="PIRSR" id="PIRSR500134-3"/>
    </source>
</evidence>
<keyword evidence="13" id="KW-1185">Reference proteome</keyword>
<evidence type="ECO:0000256" key="9">
    <source>
        <dbReference type="PIRSR" id="PIRSR500134-2"/>
    </source>
</evidence>
<evidence type="ECO:0000256" key="5">
    <source>
        <dbReference type="ARBA" id="ARBA00023027"/>
    </source>
</evidence>
<dbReference type="PANTHER" id="PTHR43750">
    <property type="entry name" value="UDP-GLUCOSE 6-DEHYDROGENASE TUAD"/>
    <property type="match status" value="1"/>
</dbReference>
<dbReference type="GO" id="GO:0006065">
    <property type="term" value="P:UDP-glucuronate biosynthetic process"/>
    <property type="evidence" value="ECO:0007669"/>
    <property type="project" value="UniProtKB-UniPathway"/>
</dbReference>
<dbReference type="SMART" id="SM00984">
    <property type="entry name" value="UDPG_MGDP_dh_C"/>
    <property type="match status" value="1"/>
</dbReference>
<comment type="similarity">
    <text evidence="2 7">Belongs to the UDP-glucose/GDP-mannose dehydrogenase family.</text>
</comment>
<dbReference type="EC" id="1.1.1.22" evidence="3 7"/>
<feature type="binding site" evidence="10">
    <location>
        <position position="154"/>
    </location>
    <ligand>
        <name>NAD(+)</name>
        <dbReference type="ChEBI" id="CHEBI:57540"/>
    </ligand>
</feature>
<feature type="binding site" evidence="10">
    <location>
        <position position="31"/>
    </location>
    <ligand>
        <name>NAD(+)</name>
        <dbReference type="ChEBI" id="CHEBI:57540"/>
    </ligand>
</feature>
<feature type="binding site" evidence="9">
    <location>
        <begin position="151"/>
        <end position="154"/>
    </location>
    <ligand>
        <name>substrate</name>
    </ligand>
</feature>
<dbReference type="GO" id="GO:0000271">
    <property type="term" value="P:polysaccharide biosynthetic process"/>
    <property type="evidence" value="ECO:0007669"/>
    <property type="project" value="InterPro"/>
</dbReference>
<dbReference type="NCBIfam" id="TIGR03026">
    <property type="entry name" value="NDP-sugDHase"/>
    <property type="match status" value="1"/>
</dbReference>
<dbReference type="SUPFAM" id="SSF52413">
    <property type="entry name" value="UDP-glucose/GDP-mannose dehydrogenase C-terminal domain"/>
    <property type="match status" value="1"/>
</dbReference>
<dbReference type="PIRSF" id="PIRSF000124">
    <property type="entry name" value="UDPglc_GDPman_dh"/>
    <property type="match status" value="1"/>
</dbReference>
<dbReference type="Pfam" id="PF00984">
    <property type="entry name" value="UDPG_MGDP_dh"/>
    <property type="match status" value="1"/>
</dbReference>
<dbReference type="Pfam" id="PF03721">
    <property type="entry name" value="UDPG_MGDP_dh_N"/>
    <property type="match status" value="1"/>
</dbReference>
<gene>
    <name evidence="12" type="ORF">CDO51_09675</name>
</gene>
<evidence type="ECO:0000259" key="11">
    <source>
        <dbReference type="SMART" id="SM00984"/>
    </source>
</evidence>
<dbReference type="EMBL" id="NIQC01000023">
    <property type="protein sequence ID" value="OWZ83238.1"/>
    <property type="molecule type" value="Genomic_DNA"/>
</dbReference>
<dbReference type="InterPro" id="IPR014026">
    <property type="entry name" value="UDP-Glc/GDP-Man_DH_dimer"/>
</dbReference>
<dbReference type="Pfam" id="PF03720">
    <property type="entry name" value="UDPG_MGDP_dh_C"/>
    <property type="match status" value="1"/>
</dbReference>
<dbReference type="InterPro" id="IPR017476">
    <property type="entry name" value="UDP-Glc/GDP-Man"/>
</dbReference>
<dbReference type="InterPro" id="IPR001732">
    <property type="entry name" value="UDP-Glc/GDP-Man_DH_N"/>
</dbReference>
<dbReference type="InterPro" id="IPR036291">
    <property type="entry name" value="NAD(P)-bd_dom_sf"/>
</dbReference>
<evidence type="ECO:0000313" key="12">
    <source>
        <dbReference type="EMBL" id="OWZ83238.1"/>
    </source>
</evidence>
<dbReference type="UniPathway" id="UPA00038">
    <property type="reaction ID" value="UER00491"/>
</dbReference>
<comment type="pathway">
    <text evidence="1">Nucleotide-sugar biosynthesis; UDP-alpha-D-glucuronate biosynthesis; UDP-alpha-D-glucuronate from UDP-alpha-D-glucose: step 1/1.</text>
</comment>
<dbReference type="Gene3D" id="1.20.5.100">
    <property type="entry name" value="Cytochrome c1, transmembrane anchor, C-terminal"/>
    <property type="match status" value="1"/>
</dbReference>